<keyword evidence="2" id="KW-1185">Reference proteome</keyword>
<dbReference type="OrthoDB" id="8117402at2759"/>
<comment type="caution">
    <text evidence="1">The sequence shown here is derived from an EMBL/GenBank/DDBJ whole genome shotgun (WGS) entry which is preliminary data.</text>
</comment>
<evidence type="ECO:0008006" key="3">
    <source>
        <dbReference type="Google" id="ProtNLM"/>
    </source>
</evidence>
<protein>
    <recommendedName>
        <fullName evidence="3">C2H2-type domain-containing protein</fullName>
    </recommendedName>
</protein>
<proteinExistence type="predicted"/>
<dbReference type="Proteomes" id="UP000785200">
    <property type="component" value="Unassembled WGS sequence"/>
</dbReference>
<accession>A0A9P6VJ37</accession>
<sequence>MSGHAATREASFEGSSAWSITAMVPPASPALTLPVALFESLSVANADEPLFDDHHPDNPSFMVNSYYNHITQAFHCPHGKEKSCKKPLKTATALIAHLRSPIHRNLESQTCQFCHRPFPNATAYTQHVESQAIRCSARKTGNISTWVEDHTQFATIDGRHDDDTNKYVNRSDRIVNPGETVANVFESRSRAAEARANFQEAYWTTRKLKEETW</sequence>
<reference evidence="1" key="1">
    <citation type="submission" date="2019-07" db="EMBL/GenBank/DDBJ databases">
        <title>Hyphodiscus hymeniophilus genome sequencing and assembly.</title>
        <authorList>
            <person name="Kramer G."/>
            <person name="Nodwell J."/>
        </authorList>
    </citation>
    <scope>NUCLEOTIDE SEQUENCE</scope>
    <source>
        <strain evidence="1">ATCC 34498</strain>
    </source>
</reference>
<dbReference type="EMBL" id="VNKQ01000009">
    <property type="protein sequence ID" value="KAG0649056.1"/>
    <property type="molecule type" value="Genomic_DNA"/>
</dbReference>
<evidence type="ECO:0000313" key="2">
    <source>
        <dbReference type="Proteomes" id="UP000785200"/>
    </source>
</evidence>
<dbReference type="AlphaFoldDB" id="A0A9P6VJ37"/>
<name>A0A9P6VJ37_9HELO</name>
<evidence type="ECO:0000313" key="1">
    <source>
        <dbReference type="EMBL" id="KAG0649056.1"/>
    </source>
</evidence>
<gene>
    <name evidence="1" type="ORF">D0Z07_5068</name>
</gene>
<organism evidence="1 2">
    <name type="scientific">Hyphodiscus hymeniophilus</name>
    <dbReference type="NCBI Taxonomy" id="353542"/>
    <lineage>
        <taxon>Eukaryota</taxon>
        <taxon>Fungi</taxon>
        <taxon>Dikarya</taxon>
        <taxon>Ascomycota</taxon>
        <taxon>Pezizomycotina</taxon>
        <taxon>Leotiomycetes</taxon>
        <taxon>Helotiales</taxon>
        <taxon>Hyphodiscaceae</taxon>
        <taxon>Hyphodiscus</taxon>
    </lineage>
</organism>